<comment type="caution">
    <text evidence="2">The sequence shown here is derived from an EMBL/GenBank/DDBJ whole genome shotgun (WGS) entry which is preliminary data.</text>
</comment>
<dbReference type="InterPro" id="IPR013797">
    <property type="entry name" value="Maltooligo_trehalose_synth_4"/>
</dbReference>
<evidence type="ECO:0000313" key="2">
    <source>
        <dbReference type="EMBL" id="TPW29621.1"/>
    </source>
</evidence>
<dbReference type="GO" id="GO:0005992">
    <property type="term" value="P:trehalose biosynthetic process"/>
    <property type="evidence" value="ECO:0007669"/>
    <property type="project" value="TreeGrafter"/>
</dbReference>
<reference evidence="2 3" key="1">
    <citation type="submission" date="2019-06" db="EMBL/GenBank/DDBJ databases">
        <authorList>
            <person name="Li M."/>
        </authorList>
    </citation>
    <scope>NUCLEOTIDE SEQUENCE [LARGE SCALE GENOMIC DNA]</scope>
    <source>
        <strain evidence="2 3">BGMRC6574</strain>
    </source>
</reference>
<dbReference type="Gene3D" id="1.10.10.470">
    <property type="entry name" value="Maltooligosyl trehalose synthase, domain 4"/>
    <property type="match status" value="1"/>
</dbReference>
<dbReference type="GO" id="GO:0047470">
    <property type="term" value="F:(1,4)-alpha-D-glucan 1-alpha-D-glucosylmutase activity"/>
    <property type="evidence" value="ECO:0007669"/>
    <property type="project" value="TreeGrafter"/>
</dbReference>
<accession>A0A506U960</accession>
<protein>
    <submittedName>
        <fullName evidence="2">Malto-oligosyltrehalose synthase</fullName>
    </submittedName>
</protein>
<dbReference type="Gene3D" id="3.30.1590.10">
    <property type="entry name" value="Maltooligosyl trehalose synthase, domain 2"/>
    <property type="match status" value="1"/>
</dbReference>
<dbReference type="OrthoDB" id="9761577at2"/>
<dbReference type="GO" id="GO:0030980">
    <property type="term" value="P:alpha-glucan catabolic process"/>
    <property type="evidence" value="ECO:0007669"/>
    <property type="project" value="TreeGrafter"/>
</dbReference>
<name>A0A506U960_9HYPH</name>
<dbReference type="Gene3D" id="3.20.20.80">
    <property type="entry name" value="Glycosidases"/>
    <property type="match status" value="2"/>
</dbReference>
<dbReference type="SMART" id="SM00642">
    <property type="entry name" value="Aamy"/>
    <property type="match status" value="1"/>
</dbReference>
<dbReference type="Gene3D" id="3.30.750.90">
    <property type="match status" value="1"/>
</dbReference>
<evidence type="ECO:0000259" key="1">
    <source>
        <dbReference type="SMART" id="SM00642"/>
    </source>
</evidence>
<dbReference type="Pfam" id="PF00128">
    <property type="entry name" value="Alpha-amylase"/>
    <property type="match status" value="1"/>
</dbReference>
<dbReference type="AlphaFoldDB" id="A0A506U960"/>
<gene>
    <name evidence="2" type="primary">treY</name>
    <name evidence="2" type="ORF">FJU11_07220</name>
</gene>
<proteinExistence type="predicted"/>
<organism evidence="2 3">
    <name type="scientific">Pararhizobium mangrovi</name>
    <dbReference type="NCBI Taxonomy" id="2590452"/>
    <lineage>
        <taxon>Bacteria</taxon>
        <taxon>Pseudomonadati</taxon>
        <taxon>Pseudomonadota</taxon>
        <taxon>Alphaproteobacteria</taxon>
        <taxon>Hyphomicrobiales</taxon>
        <taxon>Rhizobiaceae</taxon>
        <taxon>Rhizobium/Agrobacterium group</taxon>
        <taxon>Pararhizobium</taxon>
    </lineage>
</organism>
<dbReference type="NCBIfam" id="TIGR02401">
    <property type="entry name" value="trehalose_TreY"/>
    <property type="match status" value="1"/>
</dbReference>
<dbReference type="PANTHER" id="PTHR10357:SF216">
    <property type="entry name" value="MALTOOLIGOSYL TREHALOSE SYNTHASE-RELATED"/>
    <property type="match status" value="1"/>
</dbReference>
<dbReference type="EMBL" id="VHLH01000010">
    <property type="protein sequence ID" value="TPW29621.1"/>
    <property type="molecule type" value="Genomic_DNA"/>
</dbReference>
<dbReference type="Proteomes" id="UP000320314">
    <property type="component" value="Unassembled WGS sequence"/>
</dbReference>
<dbReference type="InterPro" id="IPR006047">
    <property type="entry name" value="GH13_cat_dom"/>
</dbReference>
<dbReference type="RefSeq" id="WP_141166364.1">
    <property type="nucleotide sequence ID" value="NZ_VHLH01000010.1"/>
</dbReference>
<keyword evidence="3" id="KW-1185">Reference proteome</keyword>
<evidence type="ECO:0000313" key="3">
    <source>
        <dbReference type="Proteomes" id="UP000320314"/>
    </source>
</evidence>
<dbReference type="InterPro" id="IPR012767">
    <property type="entry name" value="Trehalose_TreY"/>
</dbReference>
<dbReference type="CDD" id="cd11336">
    <property type="entry name" value="AmyAc_MTSase"/>
    <property type="match status" value="1"/>
</dbReference>
<feature type="domain" description="Glycosyl hydrolase family 13 catalytic" evidence="1">
    <location>
        <begin position="12"/>
        <end position="522"/>
    </location>
</feature>
<dbReference type="SUPFAM" id="SSF51445">
    <property type="entry name" value="(Trans)glycosidases"/>
    <property type="match status" value="1"/>
</dbReference>
<dbReference type="PANTHER" id="PTHR10357">
    <property type="entry name" value="ALPHA-AMYLASE FAMILY MEMBER"/>
    <property type="match status" value="1"/>
</dbReference>
<dbReference type="InterPro" id="IPR017853">
    <property type="entry name" value="GH"/>
</dbReference>
<sequence length="883" mass="97480">MIELDATYRIQFRRDMTFDAARAIVPYLAELGVSHLYASPIFAATSGSTHGYDVTDHNQIDPVLGGEEGFFRLSDALKEHGLGLVLDIVPNHMAASTENPWWANVLEWGAESPFAGHFDIDWSADFITLPFLGADFDACLKNGEFGLAVAAGRLVLTYYENAWPLHPKSYPLVFERLDGPGFAELANAAGEATPGNPDMLRTALADAAENTDLPARLAELFKDGDLIKRLHHAQAWRLFEWREGRKFLTYRRFFEITGLVGVRVEDEPVFRDVHRSILTLVRSGRIDGLRIDHVDGLADPECYLKRLRSAVGPDVPIHVEKILEGDETLEPGWPVEGTTGYEFIAALSRLLADGEKSADLDRAYHDALGRTPDFAEALRAAKLEIITHNLEGELDILTRRAAALAVSVDAELREKTVLRAALVDVMAGFDVYRTYVDESGPTENDVERLREIETSLENGHQTESEPAARALIFRLLRLDVPGDARGDALAFARRFQQTTGPVMAKALEDTLFFRLNRLIALNEVGGEPERIDGGAEGFHAEMLARAELEPRGLSATATHDTKRGEDARARLYTISEAPAEWGRHVERWRAMHADYHADLEDGPAPDGETEWMLYQALLGAWPFAAGGTEWLGDFRERFLGFVEKAMREDKRRTQWTAVNEPYERTVKAYAERLVDPDNGRFLDDFTQSIAPFVSAGVVNSFAQTLLKVTAPGVPDVYNGAEGWDLSFVDPDNRRPVDFDALTRSLDRPVSWPAKPEDVTSGAAKQHLVAAALAARQKNRALFDEGSYEPVPIDGPKAAHALAFLCRHANAVALIVVPRCVLAMTKAPGVIDPAEWSGTRLTLADELAERSFTNALTGDSLEGQSLNDLATALSSAPVGFYITK</sequence>